<evidence type="ECO:0000313" key="6">
    <source>
        <dbReference type="Proteomes" id="UP000039324"/>
    </source>
</evidence>
<keyword evidence="1" id="KW-0863">Zinc-finger</keyword>
<dbReference type="Proteomes" id="UP000039324">
    <property type="component" value="Unassembled WGS sequence"/>
</dbReference>
<reference evidence="4 6" key="1">
    <citation type="submission" date="2015-02" db="EMBL/GenBank/DDBJ databases">
        <authorList>
            <person name="Chooi Y.-H."/>
        </authorList>
    </citation>
    <scope>NUCLEOTIDE SEQUENCE [LARGE SCALE GENOMIC DNA]</scope>
    <source>
        <strain evidence="4">E3</strain>
    </source>
</reference>
<keyword evidence="6" id="KW-1185">Reference proteome</keyword>
<dbReference type="Pfam" id="PF00098">
    <property type="entry name" value="zf-CCHC"/>
    <property type="match status" value="1"/>
</dbReference>
<gene>
    <name evidence="4" type="ORF">PBRA_008262</name>
    <name evidence="5" type="ORF">PLBR_LOCUS8168</name>
</gene>
<dbReference type="STRING" id="37360.A0A0G4J039"/>
<dbReference type="GO" id="GO:0003676">
    <property type="term" value="F:nucleic acid binding"/>
    <property type="evidence" value="ECO:0007669"/>
    <property type="project" value="InterPro"/>
</dbReference>
<feature type="region of interest" description="Disordered" evidence="2">
    <location>
        <begin position="122"/>
        <end position="174"/>
    </location>
</feature>
<feature type="compositionally biased region" description="Basic residues" evidence="2">
    <location>
        <begin position="47"/>
        <end position="57"/>
    </location>
</feature>
<feature type="region of interest" description="Disordered" evidence="2">
    <location>
        <begin position="1"/>
        <end position="57"/>
    </location>
</feature>
<evidence type="ECO:0000313" key="4">
    <source>
        <dbReference type="EMBL" id="CEP00950.1"/>
    </source>
</evidence>
<sequence>MVVRRRRLRPPHNTRSPVQAAAEACPDPVQRTPVPGARAASREKVRGGVRRRPTRHGAHSAIQRCVLPAASAMAMNAAAVYDLHCLSDDGDDVDDSSVGSCDAGGADALPTPVGLIRAATAPVGSGAESPATTATPESSTLPSPDSPVVEDDSRSPRVVAAESTPSVTPGRLGNRLSRGSAGRYFCPIDITVKCHNCNEVGHMRAQCTAGRPTLPCFLCGLTTHKPNRCPTTSDKAVAMFTTCWICGQAKHPYFRCSRADSVDANQSRLHCYVCGAHGHMNCGKTAVAVQRRPSCSNCASTDHATQSCRRPDVTQSIHRSDLLGYDIRSVKQEDRRYSDRATVAKRHRTEPKMRKQTEPKRGKQTEPKQKAHVGGKFKRKRQQQQQQGSSSKTTSKKRRRE</sequence>
<dbReference type="InterPro" id="IPR036875">
    <property type="entry name" value="Znf_CCHC_sf"/>
</dbReference>
<dbReference type="OrthoDB" id="5592120at2759"/>
<evidence type="ECO:0000313" key="5">
    <source>
        <dbReference type="EMBL" id="SPR00953.1"/>
    </source>
</evidence>
<dbReference type="SUPFAM" id="SSF57756">
    <property type="entry name" value="Retrovirus zinc finger-like domains"/>
    <property type="match status" value="1"/>
</dbReference>
<proteinExistence type="predicted"/>
<feature type="compositionally biased region" description="Low complexity" evidence="2">
    <location>
        <begin position="383"/>
        <end position="393"/>
    </location>
</feature>
<dbReference type="Gene3D" id="4.10.60.10">
    <property type="entry name" value="Zinc finger, CCHC-type"/>
    <property type="match status" value="1"/>
</dbReference>
<feature type="domain" description="CCHC-type" evidence="3">
    <location>
        <begin position="193"/>
        <end position="207"/>
    </location>
</feature>
<feature type="region of interest" description="Disordered" evidence="2">
    <location>
        <begin position="333"/>
        <end position="401"/>
    </location>
</feature>
<dbReference type="Proteomes" id="UP000290189">
    <property type="component" value="Unassembled WGS sequence"/>
</dbReference>
<accession>A0A0G4J039</accession>
<dbReference type="InterPro" id="IPR001878">
    <property type="entry name" value="Znf_CCHC"/>
</dbReference>
<keyword evidence="1" id="KW-0479">Metal-binding</keyword>
<name>A0A0G4J039_PLABS</name>
<organism evidence="4 6">
    <name type="scientific">Plasmodiophora brassicae</name>
    <name type="common">Clubroot disease agent</name>
    <dbReference type="NCBI Taxonomy" id="37360"/>
    <lineage>
        <taxon>Eukaryota</taxon>
        <taxon>Sar</taxon>
        <taxon>Rhizaria</taxon>
        <taxon>Endomyxa</taxon>
        <taxon>Phytomyxea</taxon>
        <taxon>Plasmodiophorida</taxon>
        <taxon>Plasmodiophoridae</taxon>
        <taxon>Plasmodiophora</taxon>
    </lineage>
</organism>
<evidence type="ECO:0000256" key="2">
    <source>
        <dbReference type="SAM" id="MobiDB-lite"/>
    </source>
</evidence>
<evidence type="ECO:0000313" key="7">
    <source>
        <dbReference type="Proteomes" id="UP000290189"/>
    </source>
</evidence>
<keyword evidence="1" id="KW-0862">Zinc</keyword>
<dbReference type="PANTHER" id="PTHR46978:SF1">
    <property type="entry name" value="ZINC KNUCKLE (CCHC-TYPE) FAMILY PROTEIN"/>
    <property type="match status" value="1"/>
</dbReference>
<protein>
    <recommendedName>
        <fullName evidence="3">CCHC-type domain-containing protein</fullName>
    </recommendedName>
</protein>
<evidence type="ECO:0000256" key="1">
    <source>
        <dbReference type="PROSITE-ProRule" id="PRU00047"/>
    </source>
</evidence>
<evidence type="ECO:0000259" key="3">
    <source>
        <dbReference type="PROSITE" id="PS50158"/>
    </source>
</evidence>
<feature type="compositionally biased region" description="Basic and acidic residues" evidence="2">
    <location>
        <begin position="350"/>
        <end position="369"/>
    </location>
</feature>
<dbReference type="PROSITE" id="PS50158">
    <property type="entry name" value="ZF_CCHC"/>
    <property type="match status" value="1"/>
</dbReference>
<reference evidence="5 7" key="2">
    <citation type="submission" date="2018-03" db="EMBL/GenBank/DDBJ databases">
        <authorList>
            <person name="Fogelqvist J."/>
        </authorList>
    </citation>
    <scope>NUCLEOTIDE SEQUENCE [LARGE SCALE GENOMIC DNA]</scope>
</reference>
<geneLocation type="mitochondrion" evidence="5"/>
<dbReference type="AlphaFoldDB" id="A0A0G4J039"/>
<dbReference type="GO" id="GO:0008270">
    <property type="term" value="F:zinc ion binding"/>
    <property type="evidence" value="ECO:0007669"/>
    <property type="project" value="UniProtKB-KW"/>
</dbReference>
<feature type="compositionally biased region" description="Basic residues" evidence="2">
    <location>
        <begin position="1"/>
        <end position="12"/>
    </location>
</feature>
<keyword evidence="5" id="KW-0496">Mitochondrion</keyword>
<dbReference type="SMART" id="SM00343">
    <property type="entry name" value="ZnF_C2HC"/>
    <property type="match status" value="4"/>
</dbReference>
<feature type="compositionally biased region" description="Low complexity" evidence="2">
    <location>
        <begin position="127"/>
        <end position="143"/>
    </location>
</feature>
<dbReference type="PANTHER" id="PTHR46978">
    <property type="entry name" value="ZINC KNUCKLE (CCHC-TYPE) FAMILY PROTEIN"/>
    <property type="match status" value="1"/>
</dbReference>
<feature type="compositionally biased region" description="Basic residues" evidence="2">
    <location>
        <begin position="370"/>
        <end position="382"/>
    </location>
</feature>
<dbReference type="EMBL" id="CDSF01000105">
    <property type="protein sequence ID" value="CEP00950.1"/>
    <property type="molecule type" value="Genomic_DNA"/>
</dbReference>
<dbReference type="EMBL" id="OVEO01000016">
    <property type="protein sequence ID" value="SPR00953.1"/>
    <property type="molecule type" value="Genomic_DNA"/>
</dbReference>